<organism evidence="2 3">
    <name type="scientific">Sphaerosporella brunnea</name>
    <dbReference type="NCBI Taxonomy" id="1250544"/>
    <lineage>
        <taxon>Eukaryota</taxon>
        <taxon>Fungi</taxon>
        <taxon>Dikarya</taxon>
        <taxon>Ascomycota</taxon>
        <taxon>Pezizomycotina</taxon>
        <taxon>Pezizomycetes</taxon>
        <taxon>Pezizales</taxon>
        <taxon>Pyronemataceae</taxon>
        <taxon>Sphaerosporella</taxon>
    </lineage>
</organism>
<sequence length="277" mass="30506">MTTPKVSHNLPPPHTSHKRSRSPSTNLHDADEYNPTPCPRFRKKPKTKFAGSGTEADPIDLTGDDDSDSSSNEQPAPPATAANPVDLTTAAPPATPTVEERWLRRNFPRNRPSTMAGQRPTCSAAYRWAEAAIMTTRTIMSVTWTSFESRSQGHTGGRTLAVPRYGLGSARPVSTGRLFAYWRRGGWSILGGEGDPKYGAMSFKPGHSLVWGFPEYTRIIPRVARTQLAQFTTHLRTWLFSGEGSARRADPGYLIYAHQDATLGKRRGDWGRERAGG</sequence>
<name>A0A5J5FAT9_9PEZI</name>
<keyword evidence="3" id="KW-1185">Reference proteome</keyword>
<gene>
    <name evidence="2" type="ORF">FN846DRAFT_998371</name>
</gene>
<protein>
    <submittedName>
        <fullName evidence="2">Uncharacterized protein</fullName>
    </submittedName>
</protein>
<feature type="region of interest" description="Disordered" evidence="1">
    <location>
        <begin position="1"/>
        <end position="118"/>
    </location>
</feature>
<evidence type="ECO:0000313" key="3">
    <source>
        <dbReference type="Proteomes" id="UP000326924"/>
    </source>
</evidence>
<dbReference type="InParanoid" id="A0A5J5FAT9"/>
<evidence type="ECO:0000313" key="2">
    <source>
        <dbReference type="EMBL" id="KAA8914718.1"/>
    </source>
</evidence>
<reference evidence="2 3" key="1">
    <citation type="submission" date="2019-09" db="EMBL/GenBank/DDBJ databases">
        <title>Draft genome of the ectomycorrhizal ascomycete Sphaerosporella brunnea.</title>
        <authorList>
            <consortium name="DOE Joint Genome Institute"/>
            <person name="Benucci G.M."/>
            <person name="Marozzi G."/>
            <person name="Antonielli L."/>
            <person name="Sanchez S."/>
            <person name="Marco P."/>
            <person name="Wang X."/>
            <person name="Falini L.B."/>
            <person name="Barry K."/>
            <person name="Haridas S."/>
            <person name="Lipzen A."/>
            <person name="Labutti K."/>
            <person name="Grigoriev I.V."/>
            <person name="Murat C."/>
            <person name="Martin F."/>
            <person name="Albertini E."/>
            <person name="Donnini D."/>
            <person name="Bonito G."/>
        </authorList>
    </citation>
    <scope>NUCLEOTIDE SEQUENCE [LARGE SCALE GENOMIC DNA]</scope>
    <source>
        <strain evidence="2 3">Sb_GMNB300</strain>
    </source>
</reference>
<evidence type="ECO:0000256" key="1">
    <source>
        <dbReference type="SAM" id="MobiDB-lite"/>
    </source>
</evidence>
<dbReference type="EMBL" id="VXIS01000003">
    <property type="protein sequence ID" value="KAA8914718.1"/>
    <property type="molecule type" value="Genomic_DNA"/>
</dbReference>
<dbReference type="Proteomes" id="UP000326924">
    <property type="component" value="Unassembled WGS sequence"/>
</dbReference>
<proteinExistence type="predicted"/>
<dbReference type="AlphaFoldDB" id="A0A5J5FAT9"/>
<comment type="caution">
    <text evidence="2">The sequence shown here is derived from an EMBL/GenBank/DDBJ whole genome shotgun (WGS) entry which is preliminary data.</text>
</comment>
<accession>A0A5J5FAT9</accession>